<sequence length="245" mass="26822">MHLNNFIAIVMAAGSGQRMGLGYNKLLFNLAGQSVLERSVRCLLSEPRLSRVYVVAAAEDFKLFAPILNRLAASDQRLNSNCINGGSTRTASVHNAVEFLSHSEPLPDFLLIHDGARCLLSRQLLSTIIDTVSKGLVTAPALPLTDSIHQVDVNGHAMAAMPRDNLRAVQTPQAFPWPFIYRAYSASTLMNSTGTAKYTDDISLMYALNIPVQFVPGDYKNIKLTSPLDIILAKEFLRSSSSQEN</sequence>
<dbReference type="Proteomes" id="UP000236394">
    <property type="component" value="Unassembled WGS sequence"/>
</dbReference>
<dbReference type="AlphaFoldDB" id="A0A2J8B479"/>
<evidence type="ECO:0000256" key="1">
    <source>
        <dbReference type="ARBA" id="ARBA00022679"/>
    </source>
</evidence>
<dbReference type="CDD" id="cd02516">
    <property type="entry name" value="CDP-ME_synthetase"/>
    <property type="match status" value="1"/>
</dbReference>
<proteinExistence type="predicted"/>
<accession>A0A2J8B479</accession>
<protein>
    <submittedName>
        <fullName evidence="4">2-C-methyl-D-erythritol 4-phosphate cytidylyltransferase</fullName>
    </submittedName>
</protein>
<dbReference type="Pfam" id="PF01128">
    <property type="entry name" value="IspD"/>
    <property type="match status" value="1"/>
</dbReference>
<reference evidence="5" key="1">
    <citation type="submission" date="2017-04" db="EMBL/GenBank/DDBJ databases">
        <authorList>
            <person name="Bumgarner R.E."/>
            <person name="Fredricks D.N."/>
            <person name="Srinivasan S."/>
        </authorList>
    </citation>
    <scope>NUCLEOTIDE SEQUENCE [LARGE SCALE GENOMIC DNA]</scope>
    <source>
        <strain evidence="5">KA00405</strain>
    </source>
</reference>
<dbReference type="GO" id="GO:0008299">
    <property type="term" value="P:isoprenoid biosynthetic process"/>
    <property type="evidence" value="ECO:0007669"/>
    <property type="project" value="UniProtKB-KW"/>
</dbReference>
<dbReference type="RefSeq" id="WP_034574240.1">
    <property type="nucleotide sequence ID" value="NZ_NBZD01000001.1"/>
</dbReference>
<dbReference type="Gene3D" id="3.90.550.10">
    <property type="entry name" value="Spore Coat Polysaccharide Biosynthesis Protein SpsA, Chain A"/>
    <property type="match status" value="1"/>
</dbReference>
<dbReference type="InterPro" id="IPR050088">
    <property type="entry name" value="IspD/TarI_cytidylyltransf_bact"/>
</dbReference>
<dbReference type="SUPFAM" id="SSF53448">
    <property type="entry name" value="Nucleotide-diphospho-sugar transferases"/>
    <property type="match status" value="1"/>
</dbReference>
<keyword evidence="2 4" id="KW-0548">Nucleotidyltransferase</keyword>
<evidence type="ECO:0000256" key="2">
    <source>
        <dbReference type="ARBA" id="ARBA00022695"/>
    </source>
</evidence>
<evidence type="ECO:0000313" key="5">
    <source>
        <dbReference type="Proteomes" id="UP000236394"/>
    </source>
</evidence>
<keyword evidence="3" id="KW-0414">Isoprene biosynthesis</keyword>
<dbReference type="InterPro" id="IPR034683">
    <property type="entry name" value="IspD/TarI"/>
</dbReference>
<dbReference type="GO" id="GO:0050518">
    <property type="term" value="F:2-C-methyl-D-erythritol 4-phosphate cytidylyltransferase activity"/>
    <property type="evidence" value="ECO:0007669"/>
    <property type="project" value="TreeGrafter"/>
</dbReference>
<evidence type="ECO:0000256" key="3">
    <source>
        <dbReference type="ARBA" id="ARBA00023229"/>
    </source>
</evidence>
<organism evidence="4 5">
    <name type="scientific">Mageeibacillus indolicus</name>
    <dbReference type="NCBI Taxonomy" id="884684"/>
    <lineage>
        <taxon>Bacteria</taxon>
        <taxon>Bacillati</taxon>
        <taxon>Bacillota</taxon>
        <taxon>Clostridia</taxon>
        <taxon>Eubacteriales</taxon>
        <taxon>Oscillospiraceae</taxon>
        <taxon>Mageeibacillus</taxon>
    </lineage>
</organism>
<dbReference type="PANTHER" id="PTHR32125">
    <property type="entry name" value="2-C-METHYL-D-ERYTHRITOL 4-PHOSPHATE CYTIDYLYLTRANSFERASE, CHLOROPLASTIC"/>
    <property type="match status" value="1"/>
</dbReference>
<evidence type="ECO:0000313" key="4">
    <source>
        <dbReference type="EMBL" id="PNH19534.1"/>
    </source>
</evidence>
<dbReference type="EMBL" id="NBZD01000001">
    <property type="protein sequence ID" value="PNH19534.1"/>
    <property type="molecule type" value="Genomic_DNA"/>
</dbReference>
<dbReference type="PANTHER" id="PTHR32125:SF4">
    <property type="entry name" value="2-C-METHYL-D-ERYTHRITOL 4-PHOSPHATE CYTIDYLYLTRANSFERASE, CHLOROPLASTIC"/>
    <property type="match status" value="1"/>
</dbReference>
<dbReference type="InterPro" id="IPR029044">
    <property type="entry name" value="Nucleotide-diphossugar_trans"/>
</dbReference>
<comment type="caution">
    <text evidence="4">The sequence shown here is derived from an EMBL/GenBank/DDBJ whole genome shotgun (WGS) entry which is preliminary data.</text>
</comment>
<name>A0A2J8B479_9FIRM</name>
<gene>
    <name evidence="4" type="ORF">B7R76_01215</name>
</gene>
<keyword evidence="1 4" id="KW-0808">Transferase</keyword>